<evidence type="ECO:0000313" key="2">
    <source>
        <dbReference type="EMBL" id="CAH0534085.1"/>
    </source>
</evidence>
<keyword evidence="3" id="KW-1185">Reference proteome</keyword>
<evidence type="ECO:0000256" key="1">
    <source>
        <dbReference type="SAM" id="Phobius"/>
    </source>
</evidence>
<keyword evidence="1" id="KW-0812">Transmembrane</keyword>
<comment type="caution">
    <text evidence="2">The sequence shown here is derived from an EMBL/GenBank/DDBJ whole genome shotgun (WGS) entry which is preliminary data.</text>
</comment>
<keyword evidence="1" id="KW-1133">Transmembrane helix</keyword>
<proteinExistence type="predicted"/>
<evidence type="ECO:0000313" key="3">
    <source>
        <dbReference type="Proteomes" id="UP000838672"/>
    </source>
</evidence>
<accession>A0ABN8DW77</accession>
<gene>
    <name evidence="2" type="ORF">VST7929_01986</name>
</gene>
<dbReference type="EMBL" id="CAKLDI010000001">
    <property type="protein sequence ID" value="CAH0534085.1"/>
    <property type="molecule type" value="Genomic_DNA"/>
</dbReference>
<reference evidence="2" key="1">
    <citation type="submission" date="2021-11" db="EMBL/GenBank/DDBJ databases">
        <authorList>
            <person name="Rodrigo-Torres L."/>
            <person name="Arahal R. D."/>
            <person name="Lucena T."/>
        </authorList>
    </citation>
    <scope>NUCLEOTIDE SEQUENCE</scope>
    <source>
        <strain evidence="2">CECT 7929</strain>
    </source>
</reference>
<name>A0ABN8DW77_9VIBR</name>
<feature type="transmembrane region" description="Helical" evidence="1">
    <location>
        <begin position="68"/>
        <end position="92"/>
    </location>
</feature>
<dbReference type="RefSeq" id="WP_237466489.1">
    <property type="nucleotide sequence ID" value="NZ_CAKLDI010000001.1"/>
</dbReference>
<feature type="transmembrane region" description="Helical" evidence="1">
    <location>
        <begin position="39"/>
        <end position="56"/>
    </location>
</feature>
<sequence length="119" mass="11840">MTISNEADLGEALKSEQDTIEIEGDLKNKVLKIKATGKAAWTIAIGAIGIAVTVLITSGGTGAPASGIIGSGAVAVLGLPTAISAISIAVAAGGVGALNSLRNYEIADQSNGRLVLKRK</sequence>
<organism evidence="2 3">
    <name type="scientific">Vibrio stylophorae</name>
    <dbReference type="NCBI Taxonomy" id="659351"/>
    <lineage>
        <taxon>Bacteria</taxon>
        <taxon>Pseudomonadati</taxon>
        <taxon>Pseudomonadota</taxon>
        <taxon>Gammaproteobacteria</taxon>
        <taxon>Vibrionales</taxon>
        <taxon>Vibrionaceae</taxon>
        <taxon>Vibrio</taxon>
    </lineage>
</organism>
<protein>
    <submittedName>
        <fullName evidence="2">Uncharacterized protein</fullName>
    </submittedName>
</protein>
<dbReference type="Proteomes" id="UP000838672">
    <property type="component" value="Unassembled WGS sequence"/>
</dbReference>
<keyword evidence="1" id="KW-0472">Membrane</keyword>